<gene>
    <name evidence="2" type="ORF">CA2015_4057</name>
</gene>
<name>A0A0H4PGV2_9BACT</name>
<organism evidence="2 3">
    <name type="scientific">Cyclobacterium amurskyense</name>
    <dbReference type="NCBI Taxonomy" id="320787"/>
    <lineage>
        <taxon>Bacteria</taxon>
        <taxon>Pseudomonadati</taxon>
        <taxon>Bacteroidota</taxon>
        <taxon>Cytophagia</taxon>
        <taxon>Cytophagales</taxon>
        <taxon>Cyclobacteriaceae</taxon>
        <taxon>Cyclobacterium</taxon>
    </lineage>
</organism>
<accession>A0A0H4PGV2</accession>
<dbReference type="EMBL" id="CP012040">
    <property type="protein sequence ID" value="AKP53414.1"/>
    <property type="molecule type" value="Genomic_DNA"/>
</dbReference>
<dbReference type="PATRIC" id="fig|320787.5.peg.4444"/>
<keyword evidence="1" id="KW-0732">Signal</keyword>
<sequence>MNHFLLHQKMKLLNTQSKLGLVLLMLFLLLPSLSQAQTDTLTTPSDSIMITIMMKHHQDKNIEELREIRNKNGFLENFPPPSARVINWYVMMGIGQVVTLKIPASELRNLNIAVEKSVWGAFSTEFYPTYDLYPVIKEAKEKLKESQ</sequence>
<proteinExistence type="predicted"/>
<dbReference type="STRING" id="320787.CA2015_4057"/>
<feature type="chain" id="PRO_5005208826" evidence="1">
    <location>
        <begin position="37"/>
        <end position="147"/>
    </location>
</feature>
<keyword evidence="3" id="KW-1185">Reference proteome</keyword>
<dbReference type="KEGG" id="camu:CA2015_4057"/>
<dbReference type="Proteomes" id="UP000036520">
    <property type="component" value="Chromosome"/>
</dbReference>
<feature type="signal peptide" evidence="1">
    <location>
        <begin position="1"/>
        <end position="36"/>
    </location>
</feature>
<evidence type="ECO:0000313" key="2">
    <source>
        <dbReference type="EMBL" id="AKP53414.1"/>
    </source>
</evidence>
<protein>
    <submittedName>
        <fullName evidence="2">Uncharacterized protein</fullName>
    </submittedName>
</protein>
<evidence type="ECO:0000256" key="1">
    <source>
        <dbReference type="SAM" id="SignalP"/>
    </source>
</evidence>
<dbReference type="AlphaFoldDB" id="A0A0H4PGV2"/>
<evidence type="ECO:0000313" key="3">
    <source>
        <dbReference type="Proteomes" id="UP000036520"/>
    </source>
</evidence>
<reference evidence="2 3" key="1">
    <citation type="submission" date="2015-07" db="EMBL/GenBank/DDBJ databases">
        <authorList>
            <person name="Kim K.M."/>
        </authorList>
    </citation>
    <scope>NUCLEOTIDE SEQUENCE [LARGE SCALE GENOMIC DNA]</scope>
    <source>
        <strain evidence="2 3">KCTC 12363</strain>
    </source>
</reference>